<evidence type="ECO:0000256" key="2">
    <source>
        <dbReference type="SAM" id="MobiDB-lite"/>
    </source>
</evidence>
<dbReference type="PANTHER" id="PTHR12984">
    <property type="entry name" value="SCY1-RELATED S/T PROTEIN KINASE-LIKE"/>
    <property type="match status" value="1"/>
</dbReference>
<feature type="compositionally biased region" description="Low complexity" evidence="2">
    <location>
        <begin position="725"/>
        <end position="736"/>
    </location>
</feature>
<organism evidence="5 6">
    <name type="scientific">Camellia sinensis var. sinensis</name>
    <name type="common">China tea</name>
    <dbReference type="NCBI Taxonomy" id="542762"/>
    <lineage>
        <taxon>Eukaryota</taxon>
        <taxon>Viridiplantae</taxon>
        <taxon>Streptophyta</taxon>
        <taxon>Embryophyta</taxon>
        <taxon>Tracheophyta</taxon>
        <taxon>Spermatophyta</taxon>
        <taxon>Magnoliopsida</taxon>
        <taxon>eudicotyledons</taxon>
        <taxon>Gunneridae</taxon>
        <taxon>Pentapetalae</taxon>
        <taxon>asterids</taxon>
        <taxon>Ericales</taxon>
        <taxon>Theaceae</taxon>
        <taxon>Camellia</taxon>
    </lineage>
</organism>
<accession>A0A4S4EL22</accession>
<feature type="compositionally biased region" description="Polar residues" evidence="2">
    <location>
        <begin position="698"/>
        <end position="724"/>
    </location>
</feature>
<dbReference type="InterPro" id="IPR021133">
    <property type="entry name" value="HEAT_type_2"/>
</dbReference>
<evidence type="ECO:0000256" key="1">
    <source>
        <dbReference type="PROSITE-ProRule" id="PRU00103"/>
    </source>
</evidence>
<evidence type="ECO:0000313" key="6">
    <source>
        <dbReference type="Proteomes" id="UP000306102"/>
    </source>
</evidence>
<feature type="transmembrane region" description="Helical" evidence="3">
    <location>
        <begin position="1344"/>
        <end position="1366"/>
    </location>
</feature>
<sequence length="1431" mass="157516">MLKFLKGVVAGSGSGPNNLPYNIGEPYSSAWGSWTHCRGTSKDDGSPVSIFSLSGNNANDGHLAAGRNGVKRLRTVRHPNILSFLHSTEAESFDGSTTKVTIYIVTEPVMPLSEKIKELGLEGTQRDEYYAWGLHRIAKAVSFLNNDCKLGGAELLTLDLSSMIWSLLLARRVMAKLKEATMPSTTMRREISVIMVKSLGSLSELMGEKGEGVGGCLWSVHSNVCLASVVVTQTLDWKLHAFDVLSEFDGNNEASTGPMLLLNTDVHLRLLRSLVYTGFICLYGKVKREVLTCCLIYELFSGMKLSKTEELRNTASIPKVLICPNVYFLIQFHFLLPLHLKDSPPFASVYFLVSQSLLPDYQRLLSSMPSRRLNSSKLVENSEYFQNKLVDTIHFMEILNLKDSVEKDTFFRKLPNLAEQLPRPIVLKKLVPLLASALEFGSAAAPALTALLKMGSWLSPEEFNAKVLPTIVKLFASNDRAIRVGLLQHIDQYGESLSAQIVDEQVYSHVATGFNDTSAFLRELTLKSMLVLAPKLSQRTISGSLLKYLSKLQVDEEPAIRTNTTILLGNIASYLNDGTRKRVLINAFTVRALRDTFSPARGAGVMALCATGSYYDVTEIAARILPNIVVLTIDPDSDVRSKAFQAVDQFLQIVRQHHEKTNTGDTSGASSGGISSIPGNASLLGWAMSSLTIKGKPSEQTPLASSNSNAPLTSAVSNASSVMDSPSAMSVRVSSSENIADVPAPVSPTSTDGWGDLENGLHEGQENDKDGWDDIEPLEEPKPSPALANIQAAQKRPVSQPKPQVTSLRPKNTVKAAKDEDDDLWGSIAAPPPRSSTNSLNMKSSGTANDDDPWAAIAAPAPTTRAKPLSAGRGRGAKPVASKLGAQRINRTSSTGMGCGYCDLVYNGYIVVVVIVSLWIIEVRGSIHEYKNEAFIPRFNSFFFHGGNEGLYASKVHDISISTSISNSTSTSEDKPLTGKSFIRFESIVFRRTKEATSKQNEMQQKTGLVEAIIVQVKDRDKIGGFFLQSDAICCTPPLANDGSCNVGEVIIRQDPDNPGWPKRIQTFFEGKNEEAEMVIQTVEINSTGMFYLYFMFCDPELKGTLISGRTVWRNLEGYLPGKMAPLMTFFGFMSLAYLVLGLIWFLHFVQYWKDIIQLHYHITAVIGLGMCEMALWYFEYANFNATGSRPMGITIWAVTFSAVKKTVSRLLLLVVSMGYGIVRPTLGGITLKVLLLGAVYFVASEALELVEHLGNINDFSGKARVFLVLPVALLDACFILWIFSSLSKTLEKLQIRRSMAKLELYRKFTNCLAVSVLLSVAWIGYELYFNATDPLSELWRRAWIIPAFWTLLAFLLLVLICVLWAPSHNPMRYAYSEGDDLEEEGITLTGTGIKVAGDLSTKVERKERKVSIATDHVFGLGEELEEDKRE</sequence>
<feature type="compositionally biased region" description="Basic and acidic residues" evidence="2">
    <location>
        <begin position="759"/>
        <end position="772"/>
    </location>
</feature>
<dbReference type="PROSITE" id="PS50077">
    <property type="entry name" value="HEAT_REPEAT"/>
    <property type="match status" value="1"/>
</dbReference>
<feature type="compositionally biased region" description="Polar residues" evidence="2">
    <location>
        <begin position="801"/>
        <end position="810"/>
    </location>
</feature>
<dbReference type="InterPro" id="IPR051177">
    <property type="entry name" value="CIK-Related_Protein"/>
</dbReference>
<dbReference type="InterPro" id="IPR053937">
    <property type="entry name" value="GOST_TM"/>
</dbReference>
<proteinExistence type="predicted"/>
<protein>
    <recommendedName>
        <fullName evidence="4">GOST seven transmembrane domain-containing protein</fullName>
    </recommendedName>
</protein>
<feature type="transmembrane region" description="Helical" evidence="3">
    <location>
        <begin position="1159"/>
        <end position="1179"/>
    </location>
</feature>
<evidence type="ECO:0000256" key="3">
    <source>
        <dbReference type="SAM" id="Phobius"/>
    </source>
</evidence>
<feature type="transmembrane region" description="Helical" evidence="3">
    <location>
        <begin position="1124"/>
        <end position="1147"/>
    </location>
</feature>
<gene>
    <name evidence="5" type="ORF">TEA_008593</name>
</gene>
<dbReference type="Gene3D" id="1.25.10.10">
    <property type="entry name" value="Leucine-rich Repeat Variant"/>
    <property type="match status" value="1"/>
</dbReference>
<dbReference type="Proteomes" id="UP000306102">
    <property type="component" value="Unassembled WGS sequence"/>
</dbReference>
<feature type="domain" description="GOST seven transmembrane" evidence="4">
    <location>
        <begin position="1126"/>
        <end position="1371"/>
    </location>
</feature>
<name>A0A4S4EL22_CAMSN</name>
<dbReference type="InterPro" id="IPR016024">
    <property type="entry name" value="ARM-type_fold"/>
</dbReference>
<keyword evidence="6" id="KW-1185">Reference proteome</keyword>
<feature type="repeat" description="HEAT" evidence="1">
    <location>
        <begin position="624"/>
        <end position="662"/>
    </location>
</feature>
<reference evidence="5 6" key="1">
    <citation type="journal article" date="2018" name="Proc. Natl. Acad. Sci. U.S.A.">
        <title>Draft genome sequence of Camellia sinensis var. sinensis provides insights into the evolution of the tea genome and tea quality.</title>
        <authorList>
            <person name="Wei C."/>
            <person name="Yang H."/>
            <person name="Wang S."/>
            <person name="Zhao J."/>
            <person name="Liu C."/>
            <person name="Gao L."/>
            <person name="Xia E."/>
            <person name="Lu Y."/>
            <person name="Tai Y."/>
            <person name="She G."/>
            <person name="Sun J."/>
            <person name="Cao H."/>
            <person name="Tong W."/>
            <person name="Gao Q."/>
            <person name="Li Y."/>
            <person name="Deng W."/>
            <person name="Jiang X."/>
            <person name="Wang W."/>
            <person name="Chen Q."/>
            <person name="Zhang S."/>
            <person name="Li H."/>
            <person name="Wu J."/>
            <person name="Wang P."/>
            <person name="Li P."/>
            <person name="Shi C."/>
            <person name="Zheng F."/>
            <person name="Jian J."/>
            <person name="Huang B."/>
            <person name="Shan D."/>
            <person name="Shi M."/>
            <person name="Fang C."/>
            <person name="Yue Y."/>
            <person name="Li F."/>
            <person name="Li D."/>
            <person name="Wei S."/>
            <person name="Han B."/>
            <person name="Jiang C."/>
            <person name="Yin Y."/>
            <person name="Xia T."/>
            <person name="Zhang Z."/>
            <person name="Bennetzen J.L."/>
            <person name="Zhao S."/>
            <person name="Wan X."/>
        </authorList>
    </citation>
    <scope>NUCLEOTIDE SEQUENCE [LARGE SCALE GENOMIC DNA]</scope>
    <source>
        <strain evidence="6">cv. Shuchazao</strain>
        <tissue evidence="5">Leaf</tissue>
    </source>
</reference>
<keyword evidence="3" id="KW-1133">Transmembrane helix</keyword>
<feature type="transmembrane region" description="Helical" evidence="3">
    <location>
        <begin position="1211"/>
        <end position="1244"/>
    </location>
</feature>
<feature type="region of interest" description="Disordered" evidence="2">
    <location>
        <begin position="696"/>
        <end position="853"/>
    </location>
</feature>
<evidence type="ECO:0000313" key="5">
    <source>
        <dbReference type="EMBL" id="THG17309.1"/>
    </source>
</evidence>
<keyword evidence="3" id="KW-0472">Membrane</keyword>
<dbReference type="EMBL" id="SDRB02003607">
    <property type="protein sequence ID" value="THG17309.1"/>
    <property type="molecule type" value="Genomic_DNA"/>
</dbReference>
<dbReference type="SUPFAM" id="SSF48371">
    <property type="entry name" value="ARM repeat"/>
    <property type="match status" value="1"/>
</dbReference>
<comment type="caution">
    <text evidence="5">The sequence shown here is derived from an EMBL/GenBank/DDBJ whole genome shotgun (WGS) entry which is preliminary data.</text>
</comment>
<dbReference type="InterPro" id="IPR011989">
    <property type="entry name" value="ARM-like"/>
</dbReference>
<feature type="transmembrane region" description="Helical" evidence="3">
    <location>
        <begin position="1305"/>
        <end position="1324"/>
    </location>
</feature>
<dbReference type="PANTHER" id="PTHR12984:SF3">
    <property type="entry name" value="N-TERMINAL KINASE-LIKE PROTEIN"/>
    <property type="match status" value="1"/>
</dbReference>
<dbReference type="Gene3D" id="3.30.200.20">
    <property type="entry name" value="Phosphorylase Kinase, domain 1"/>
    <property type="match status" value="1"/>
</dbReference>
<keyword evidence="3" id="KW-0812">Transmembrane</keyword>
<feature type="transmembrane region" description="Helical" evidence="3">
    <location>
        <begin position="1264"/>
        <end position="1284"/>
    </location>
</feature>
<feature type="compositionally biased region" description="Polar residues" evidence="2">
    <location>
        <begin position="835"/>
        <end position="847"/>
    </location>
</feature>
<evidence type="ECO:0000259" key="4">
    <source>
        <dbReference type="Pfam" id="PF06814"/>
    </source>
</evidence>
<dbReference type="STRING" id="542762.A0A4S4EL22"/>
<dbReference type="Pfam" id="PF06814">
    <property type="entry name" value="GOST_TM"/>
    <property type="match status" value="1"/>
</dbReference>